<feature type="region of interest" description="Disordered" evidence="10">
    <location>
        <begin position="140"/>
        <end position="214"/>
    </location>
</feature>
<organism evidence="11">
    <name type="scientific">Arcella intermedia</name>
    <dbReference type="NCBI Taxonomy" id="1963864"/>
    <lineage>
        <taxon>Eukaryota</taxon>
        <taxon>Amoebozoa</taxon>
        <taxon>Tubulinea</taxon>
        <taxon>Elardia</taxon>
        <taxon>Arcellinida</taxon>
        <taxon>Sphaerothecina</taxon>
        <taxon>Arcellidae</taxon>
        <taxon>Arcella</taxon>
    </lineage>
</organism>
<dbReference type="InterPro" id="IPR018124">
    <property type="entry name" value="Calret/calnex_CS"/>
</dbReference>
<dbReference type="PANTHER" id="PTHR11073">
    <property type="entry name" value="CALRETICULIN AND CALNEXIN"/>
    <property type="match status" value="1"/>
</dbReference>
<dbReference type="AlphaFoldDB" id="A0A6B2L2U2"/>
<dbReference type="PANTHER" id="PTHR11073:SF1">
    <property type="entry name" value="CALNEXIN 14D-RELATED"/>
    <property type="match status" value="1"/>
</dbReference>
<keyword evidence="8" id="KW-1015">Disulfide bond</keyword>
<reference evidence="11" key="1">
    <citation type="journal article" date="2020" name="J. Eukaryot. Microbiol.">
        <title>De novo Sequencing, Assembly and Annotation of the Transcriptome for the Free-Living Testate Amoeba Arcella intermedia.</title>
        <authorList>
            <person name="Ribeiro G.M."/>
            <person name="Porfirio-Sousa A.L."/>
            <person name="Maurer-Alcala X.X."/>
            <person name="Katz L.A."/>
            <person name="Lahr D.J.G."/>
        </authorList>
    </citation>
    <scope>NUCLEOTIDE SEQUENCE</scope>
</reference>
<protein>
    <recommendedName>
        <fullName evidence="12">Calnexin</fullName>
    </recommendedName>
</protein>
<evidence type="ECO:0000256" key="1">
    <source>
        <dbReference type="ARBA" id="ARBA00004389"/>
    </source>
</evidence>
<evidence type="ECO:0000256" key="7">
    <source>
        <dbReference type="ARBA" id="ARBA00023186"/>
    </source>
</evidence>
<evidence type="ECO:0000256" key="4">
    <source>
        <dbReference type="ARBA" id="ARBA00022824"/>
    </source>
</evidence>
<comment type="subcellular location">
    <subcellularLocation>
        <location evidence="1">Endoplasmic reticulum membrane</location>
        <topology evidence="1">Single-pass membrane protein</topology>
    </subcellularLocation>
</comment>
<keyword evidence="4 9" id="KW-0256">Endoplasmic reticulum</keyword>
<accession>A0A6B2L2U2</accession>
<evidence type="ECO:0000256" key="6">
    <source>
        <dbReference type="ARBA" id="ARBA00023136"/>
    </source>
</evidence>
<feature type="disulfide bond" evidence="8">
    <location>
        <begin position="41"/>
        <end position="76"/>
    </location>
</feature>
<dbReference type="GO" id="GO:0005509">
    <property type="term" value="F:calcium ion binding"/>
    <property type="evidence" value="ECO:0007669"/>
    <property type="project" value="InterPro"/>
</dbReference>
<evidence type="ECO:0000256" key="10">
    <source>
        <dbReference type="SAM" id="MobiDB-lite"/>
    </source>
</evidence>
<evidence type="ECO:0008006" key="12">
    <source>
        <dbReference type="Google" id="ProtNLM"/>
    </source>
</evidence>
<dbReference type="InterPro" id="IPR001580">
    <property type="entry name" value="Calret/calnex"/>
</dbReference>
<evidence type="ECO:0000256" key="2">
    <source>
        <dbReference type="ARBA" id="ARBA00010983"/>
    </source>
</evidence>
<dbReference type="PRINTS" id="PR00626">
    <property type="entry name" value="CALRETICULIN"/>
</dbReference>
<evidence type="ECO:0000256" key="9">
    <source>
        <dbReference type="RuleBase" id="RU362126"/>
    </source>
</evidence>
<dbReference type="SUPFAM" id="SSF63887">
    <property type="entry name" value="P-domain of calnexin/calreticulin"/>
    <property type="match status" value="1"/>
</dbReference>
<keyword evidence="7 9" id="KW-0143">Chaperone</keyword>
<evidence type="ECO:0000256" key="8">
    <source>
        <dbReference type="PIRSR" id="PIRSR601580-3"/>
    </source>
</evidence>
<proteinExistence type="inferred from homology"/>
<dbReference type="GO" id="GO:0036503">
    <property type="term" value="P:ERAD pathway"/>
    <property type="evidence" value="ECO:0007669"/>
    <property type="project" value="TreeGrafter"/>
</dbReference>
<feature type="region of interest" description="Disordered" evidence="10">
    <location>
        <begin position="399"/>
        <end position="442"/>
    </location>
</feature>
<dbReference type="Gene3D" id="2.10.250.10">
    <property type="entry name" value="Calreticulin/calnexin, P domain"/>
    <property type="match status" value="1"/>
</dbReference>
<feature type="transmembrane region" description="Helical" evidence="9">
    <location>
        <begin position="375"/>
        <end position="397"/>
    </location>
</feature>
<dbReference type="SUPFAM" id="SSF49899">
    <property type="entry name" value="Concanavalin A-like lectins/glucanases"/>
    <property type="match status" value="1"/>
</dbReference>
<dbReference type="PROSITE" id="PS00803">
    <property type="entry name" value="CALRETICULIN_1"/>
    <property type="match status" value="1"/>
</dbReference>
<dbReference type="Gene3D" id="2.60.120.200">
    <property type="match status" value="1"/>
</dbReference>
<dbReference type="PROSITE" id="PS00804">
    <property type="entry name" value="CALRETICULIN_2"/>
    <property type="match status" value="1"/>
</dbReference>
<dbReference type="GO" id="GO:0051082">
    <property type="term" value="F:unfolded protein binding"/>
    <property type="evidence" value="ECO:0007669"/>
    <property type="project" value="InterPro"/>
</dbReference>
<keyword evidence="3 9" id="KW-0812">Transmembrane</keyword>
<dbReference type="EMBL" id="GIBP01002311">
    <property type="protein sequence ID" value="NDV31280.1"/>
    <property type="molecule type" value="Transcribed_RNA"/>
</dbReference>
<keyword evidence="6 9" id="KW-0472">Membrane</keyword>
<dbReference type="InterPro" id="IPR009033">
    <property type="entry name" value="Calreticulin/calnexin_P_dom_sf"/>
</dbReference>
<sequence>MIVDTLARKHAIIAQFDQEINNEGKDLLIQYELRLQKDLDCGGAYIKLLTSSTLPPRLADFSNEVPYTIMFGPDKCGATNKVHFILRHLNPVSKAYEEKHLTNPPPIQVDTLTHLYSLIIRKDNSFSILVDNSEVRSGSLLEDMTPPVNPPKEIDDPMDKKPKDWVDEDKIPDPVAVKPDDWDETLPATIVDPDDEKPEGWLDNEPLSIPDPNVPKPADWDDELDGDWEAPSVPNPKCEEVGCGEWKPRHIPNPEYKGKWRAPLIDNPKYIGEWHPRKIPNPHYFVDENPQKLEKMNAIGIEIWTMKDGILFDNILITHSEVERDRFTEETWEKKHTFETAIRDAELAKTNPTFTSQVMDILKMAQEFAADPENFTLLLSTFAVVVLVPLILCFCSLRGSKPKAPKPNQQDKQEEEKDEDQPSPAKSPEDQQKAKKKKKKAE</sequence>
<keyword evidence="5 9" id="KW-1133">Transmembrane helix</keyword>
<evidence type="ECO:0000256" key="3">
    <source>
        <dbReference type="ARBA" id="ARBA00022692"/>
    </source>
</evidence>
<name>A0A6B2L2U2_9EUKA</name>
<comment type="similarity">
    <text evidence="2 9">Belongs to the calreticulin family.</text>
</comment>
<feature type="compositionally biased region" description="Basic and acidic residues" evidence="10">
    <location>
        <begin position="152"/>
        <end position="172"/>
    </location>
</feature>
<dbReference type="GO" id="GO:0005789">
    <property type="term" value="C:endoplasmic reticulum membrane"/>
    <property type="evidence" value="ECO:0007669"/>
    <property type="project" value="UniProtKB-SubCell"/>
</dbReference>
<dbReference type="FunFam" id="2.10.250.10:FF:000001">
    <property type="entry name" value="Calnexin homolog"/>
    <property type="match status" value="1"/>
</dbReference>
<evidence type="ECO:0000256" key="5">
    <source>
        <dbReference type="ARBA" id="ARBA00022989"/>
    </source>
</evidence>
<evidence type="ECO:0000313" key="11">
    <source>
        <dbReference type="EMBL" id="NDV31280.1"/>
    </source>
</evidence>
<dbReference type="InterPro" id="IPR013320">
    <property type="entry name" value="ConA-like_dom_sf"/>
</dbReference>
<dbReference type="GO" id="GO:0006457">
    <property type="term" value="P:protein folding"/>
    <property type="evidence" value="ECO:0007669"/>
    <property type="project" value="InterPro"/>
</dbReference>
<dbReference type="Pfam" id="PF00262">
    <property type="entry name" value="Calreticulin"/>
    <property type="match status" value="1"/>
</dbReference>